<protein>
    <submittedName>
        <fullName evidence="5">Uncharacterized protein</fullName>
    </submittedName>
</protein>
<feature type="compositionally biased region" description="Polar residues" evidence="4">
    <location>
        <begin position="246"/>
        <end position="260"/>
    </location>
</feature>
<comment type="similarity">
    <text evidence="1">Belongs to the SIKE family.</text>
</comment>
<accession>A0A8S3YYQ9</accession>
<dbReference type="OrthoDB" id="21214at2759"/>
<proteinExistence type="inferred from homology"/>
<comment type="caution">
    <text evidence="5">The sequence shown here is derived from an EMBL/GenBank/DDBJ whole genome shotgun (WGS) entry which is preliminary data.</text>
</comment>
<dbReference type="AlphaFoldDB" id="A0A8S3YYQ9"/>
<sequence>MALSVEKLLVDAHTLVLHLKDHDLLAENIIAVTQTLYNKTKAMKQYQDDITELNEIAKHRPRSTLVLGLAQENRQIRDLQQENRELQAALEEHQSALELIMQKYREHTVKLLHSNRVEKSLQEREVVDKESVCQLMDKIDEMAGVMQKAIEVDEKLGRVDEERLTRLEVENKALRELLEICSTSKERIVSVEPMKDRGNESESEDDKTDTDCDSSILVSPVKVNEEEMTDEDRTNSRQDELDSQDDLSATSADSEDTITLGNARLPGASKSANDVRKSKPAASAEGDNVKKTKSSTLLKKDTAAGKKTASTEVKKDSKGKKILPKTAGKK</sequence>
<feature type="compositionally biased region" description="Acidic residues" evidence="4">
    <location>
        <begin position="201"/>
        <end position="212"/>
    </location>
</feature>
<evidence type="ECO:0000256" key="2">
    <source>
        <dbReference type="ARBA" id="ARBA00023054"/>
    </source>
</evidence>
<feature type="coiled-coil region" evidence="3">
    <location>
        <begin position="69"/>
        <end position="103"/>
    </location>
</feature>
<evidence type="ECO:0000256" key="3">
    <source>
        <dbReference type="SAM" id="Coils"/>
    </source>
</evidence>
<gene>
    <name evidence="5" type="ORF">CUNI_LOCUS7891</name>
</gene>
<dbReference type="EMBL" id="CAJHNH020001261">
    <property type="protein sequence ID" value="CAG5122333.1"/>
    <property type="molecule type" value="Genomic_DNA"/>
</dbReference>
<dbReference type="InterPro" id="IPR008555">
    <property type="entry name" value="SIKE"/>
</dbReference>
<evidence type="ECO:0000313" key="6">
    <source>
        <dbReference type="Proteomes" id="UP000678393"/>
    </source>
</evidence>
<reference evidence="5" key="1">
    <citation type="submission" date="2021-04" db="EMBL/GenBank/DDBJ databases">
        <authorList>
            <consortium name="Molecular Ecology Group"/>
        </authorList>
    </citation>
    <scope>NUCLEOTIDE SEQUENCE</scope>
</reference>
<dbReference type="Proteomes" id="UP000678393">
    <property type="component" value="Unassembled WGS sequence"/>
</dbReference>
<feature type="region of interest" description="Disordered" evidence="4">
    <location>
        <begin position="191"/>
        <end position="330"/>
    </location>
</feature>
<evidence type="ECO:0000313" key="5">
    <source>
        <dbReference type="EMBL" id="CAG5122333.1"/>
    </source>
</evidence>
<keyword evidence="2 3" id="KW-0175">Coiled coil</keyword>
<dbReference type="PANTHER" id="PTHR12186:SF2">
    <property type="entry name" value="FGFR1 ONCOGENE PARTNER 2 HOMOLOG"/>
    <property type="match status" value="1"/>
</dbReference>
<dbReference type="Pfam" id="PF05769">
    <property type="entry name" value="SIKE"/>
    <property type="match status" value="1"/>
</dbReference>
<organism evidence="5 6">
    <name type="scientific">Candidula unifasciata</name>
    <dbReference type="NCBI Taxonomy" id="100452"/>
    <lineage>
        <taxon>Eukaryota</taxon>
        <taxon>Metazoa</taxon>
        <taxon>Spiralia</taxon>
        <taxon>Lophotrochozoa</taxon>
        <taxon>Mollusca</taxon>
        <taxon>Gastropoda</taxon>
        <taxon>Heterobranchia</taxon>
        <taxon>Euthyneura</taxon>
        <taxon>Panpulmonata</taxon>
        <taxon>Eupulmonata</taxon>
        <taxon>Stylommatophora</taxon>
        <taxon>Helicina</taxon>
        <taxon>Helicoidea</taxon>
        <taxon>Geomitridae</taxon>
        <taxon>Candidula</taxon>
    </lineage>
</organism>
<feature type="compositionally biased region" description="Basic residues" evidence="4">
    <location>
        <begin position="317"/>
        <end position="330"/>
    </location>
</feature>
<evidence type="ECO:0000256" key="1">
    <source>
        <dbReference type="ARBA" id="ARBA00005537"/>
    </source>
</evidence>
<evidence type="ECO:0000256" key="4">
    <source>
        <dbReference type="SAM" id="MobiDB-lite"/>
    </source>
</evidence>
<name>A0A8S3YYQ9_9EUPU</name>
<keyword evidence="6" id="KW-1185">Reference proteome</keyword>
<feature type="compositionally biased region" description="Basic and acidic residues" evidence="4">
    <location>
        <begin position="191"/>
        <end position="200"/>
    </location>
</feature>
<feature type="compositionally biased region" description="Basic and acidic residues" evidence="4">
    <location>
        <begin position="231"/>
        <end position="240"/>
    </location>
</feature>
<dbReference type="PANTHER" id="PTHR12186">
    <property type="entry name" value="SIKE FAMILY MEMBER"/>
    <property type="match status" value="1"/>
</dbReference>